<dbReference type="Proteomes" id="UP000515146">
    <property type="component" value="Unplaced"/>
</dbReference>
<dbReference type="AlphaFoldDB" id="A0A6P6XRN3"/>
<dbReference type="KEGG" id="dpte:113790565"/>
<dbReference type="FunCoup" id="A0A6P6XRN3">
    <property type="interactions" value="976"/>
</dbReference>
<dbReference type="InterPro" id="IPR014762">
    <property type="entry name" value="DNA_mismatch_repair_CS"/>
</dbReference>
<evidence type="ECO:0000259" key="6">
    <source>
        <dbReference type="SMART" id="SM01340"/>
    </source>
</evidence>
<evidence type="ECO:0000256" key="1">
    <source>
        <dbReference type="ARBA" id="ARBA00004123"/>
    </source>
</evidence>
<protein>
    <submittedName>
        <fullName evidence="8">DNA mismatch repair protein Mlh1-like</fullName>
    </submittedName>
</protein>
<dbReference type="InterPro" id="IPR002099">
    <property type="entry name" value="MutL/Mlh/PMS"/>
</dbReference>
<dbReference type="Gene3D" id="3.30.230.10">
    <property type="match status" value="1"/>
</dbReference>
<dbReference type="OrthoDB" id="10263226at2759"/>
<evidence type="ECO:0000256" key="4">
    <source>
        <dbReference type="ARBA" id="ARBA00023204"/>
    </source>
</evidence>
<dbReference type="PANTHER" id="PTHR10073">
    <property type="entry name" value="DNA MISMATCH REPAIR PROTEIN MLH, PMS, MUTL"/>
    <property type="match status" value="1"/>
</dbReference>
<dbReference type="GO" id="GO:0005524">
    <property type="term" value="F:ATP binding"/>
    <property type="evidence" value="ECO:0007669"/>
    <property type="project" value="InterPro"/>
</dbReference>
<dbReference type="GO" id="GO:0030983">
    <property type="term" value="F:mismatched DNA binding"/>
    <property type="evidence" value="ECO:0007669"/>
    <property type="project" value="InterPro"/>
</dbReference>
<dbReference type="FunFam" id="3.30.230.10:FF:000014">
    <property type="entry name" value="DNA mismatch repair protein Mlh1"/>
    <property type="match status" value="1"/>
</dbReference>
<dbReference type="Gene3D" id="3.30.565.10">
    <property type="entry name" value="Histidine kinase-like ATPase, C-terminal domain"/>
    <property type="match status" value="1"/>
</dbReference>
<dbReference type="GO" id="GO:0006298">
    <property type="term" value="P:mismatch repair"/>
    <property type="evidence" value="ECO:0007669"/>
    <property type="project" value="InterPro"/>
</dbReference>
<evidence type="ECO:0000256" key="2">
    <source>
        <dbReference type="ARBA" id="ARBA00006082"/>
    </source>
</evidence>
<dbReference type="SUPFAM" id="SSF54211">
    <property type="entry name" value="Ribosomal protein S5 domain 2-like"/>
    <property type="match status" value="1"/>
</dbReference>
<dbReference type="PANTHER" id="PTHR10073:SF12">
    <property type="entry name" value="DNA MISMATCH REPAIR PROTEIN MLH1"/>
    <property type="match status" value="1"/>
</dbReference>
<dbReference type="GO" id="GO:0016887">
    <property type="term" value="F:ATP hydrolysis activity"/>
    <property type="evidence" value="ECO:0007669"/>
    <property type="project" value="InterPro"/>
</dbReference>
<organism evidence="7 8">
    <name type="scientific">Dermatophagoides pteronyssinus</name>
    <name type="common">European house dust mite</name>
    <dbReference type="NCBI Taxonomy" id="6956"/>
    <lineage>
        <taxon>Eukaryota</taxon>
        <taxon>Metazoa</taxon>
        <taxon>Ecdysozoa</taxon>
        <taxon>Arthropoda</taxon>
        <taxon>Chelicerata</taxon>
        <taxon>Arachnida</taxon>
        <taxon>Acari</taxon>
        <taxon>Acariformes</taxon>
        <taxon>Sarcoptiformes</taxon>
        <taxon>Astigmata</taxon>
        <taxon>Psoroptidia</taxon>
        <taxon>Analgoidea</taxon>
        <taxon>Pyroglyphidae</taxon>
        <taxon>Dermatophagoidinae</taxon>
        <taxon>Dermatophagoides</taxon>
    </lineage>
</organism>
<keyword evidence="3" id="KW-0227">DNA damage</keyword>
<gene>
    <name evidence="8" type="primary">LOC113790565</name>
</gene>
<comment type="similarity">
    <text evidence="2">Belongs to the DNA mismatch repair MutL/HexB family.</text>
</comment>
<evidence type="ECO:0000313" key="7">
    <source>
        <dbReference type="Proteomes" id="UP000515146"/>
    </source>
</evidence>
<keyword evidence="4" id="KW-0234">DNA repair</keyword>
<dbReference type="InParanoid" id="A0A6P6XRN3"/>
<comment type="subcellular location">
    <subcellularLocation>
        <location evidence="1">Nucleus</location>
    </subcellularLocation>
</comment>
<accession>A0A6P6XRN3</accession>
<dbReference type="InterPro" id="IPR020568">
    <property type="entry name" value="Ribosomal_Su5_D2-typ_SF"/>
</dbReference>
<feature type="domain" description="DNA mismatch repair protein S5" evidence="6">
    <location>
        <begin position="223"/>
        <end position="342"/>
    </location>
</feature>
<dbReference type="FunFam" id="3.30.565.10:FF:000003">
    <property type="entry name" value="DNA mismatch repair endonuclease MutL"/>
    <property type="match status" value="1"/>
</dbReference>
<dbReference type="InterPro" id="IPR036890">
    <property type="entry name" value="HATPase_C_sf"/>
</dbReference>
<proteinExistence type="inferred from homology"/>
<dbReference type="NCBIfam" id="TIGR00585">
    <property type="entry name" value="mutl"/>
    <property type="match status" value="1"/>
</dbReference>
<evidence type="ECO:0000313" key="8">
    <source>
        <dbReference type="RefSeq" id="XP_027196050.1"/>
    </source>
</evidence>
<dbReference type="CTD" id="4292"/>
<dbReference type="SUPFAM" id="SSF55874">
    <property type="entry name" value="ATPase domain of HSP90 chaperone/DNA topoisomerase II/histidine kinase"/>
    <property type="match status" value="1"/>
</dbReference>
<name>A0A6P6XRN3_DERPT</name>
<dbReference type="InterPro" id="IPR038973">
    <property type="entry name" value="MutL/Mlh/Pms-like"/>
</dbReference>
<dbReference type="RefSeq" id="XP_027196050.1">
    <property type="nucleotide sequence ID" value="XM_027340249.1"/>
</dbReference>
<dbReference type="InterPro" id="IPR014721">
    <property type="entry name" value="Ribsml_uS5_D2-typ_fold_subgr"/>
</dbReference>
<dbReference type="CDD" id="cd16926">
    <property type="entry name" value="HATPase_MutL-MLH-PMS-like"/>
    <property type="match status" value="1"/>
</dbReference>
<sequence>MDNQKSSLRVINKLNDDIVRKICAGEVIHRPLNVVKELVENSLDAGATMITITLKNGGLDLIQIQDNGCGINKEDLRIVCDRFTTSKLKSLDDFNSLSTFGFRGEALASVAVVAQVTIISKTKDSMCAFKAEYVDGHLKNSSSPIVPIAANDGTLIQVDNIFYNMPTRKAALSSENQEYNFVQDLIVRYSLIFSEKCGFIFKKYDENSHVLNTKPSATLFQNIDQIFGKKISSNLISMDIDDEKMEFKVHGYFTKQNISLKRFTFILAINSRLVECEPLKKSIKDLYKEFLMTDGHPFVIIWIEINPKNIDVNIHPNKNEVCFLHDNEIISKIIEFIRGKLENKPENDVIKNTSGAHMDISFVRSQNIDNGRKQVDNLELADTSKISTWSIKSLDQSKKSNFPSERIDNSQQSSQMLPIDNKCEDIPVKDIETLPRPVSKPKSSKPNRICRIDSAIQRMQSYLQREVSEHGSRRRRRIELTSLDKLMKDFRETIDLDLVEMLAESTYVGCLDENFLLIQHELDLIMLNMPNLNRELFYQIYLIEFGNFDYFRFKQPLSIRTLLSTYLEVNPPSIDTDCTAAIEKMVQTLISKYEMLDDYFSIRINKDDATIESLPVMIAKYEPNYIYLPEFIHGLATNVDWKQEKNCFKTLGQELARFYSYAPSLSNKNDVEFRAWSDLVETQIYSRYKKLLSPTKSLSEGTIYVIANVTELYKVFERC</sequence>
<evidence type="ECO:0000256" key="5">
    <source>
        <dbReference type="ARBA" id="ARBA00023242"/>
    </source>
</evidence>
<keyword evidence="7" id="KW-1185">Reference proteome</keyword>
<dbReference type="OMA" id="ANYHVKK"/>
<keyword evidence="5" id="KW-0539">Nucleus</keyword>
<dbReference type="Pfam" id="PF16413">
    <property type="entry name" value="Mlh1_C"/>
    <property type="match status" value="1"/>
</dbReference>
<dbReference type="SMART" id="SM01340">
    <property type="entry name" value="DNA_mis_repair"/>
    <property type="match status" value="1"/>
</dbReference>
<dbReference type="InterPro" id="IPR013507">
    <property type="entry name" value="DNA_mismatch_S5_2-like"/>
</dbReference>
<dbReference type="GO" id="GO:0140664">
    <property type="term" value="F:ATP-dependent DNA damage sensor activity"/>
    <property type="evidence" value="ECO:0007669"/>
    <property type="project" value="InterPro"/>
</dbReference>
<dbReference type="Pfam" id="PF01119">
    <property type="entry name" value="DNA_mis_repair"/>
    <property type="match status" value="1"/>
</dbReference>
<dbReference type="Pfam" id="PF13589">
    <property type="entry name" value="HATPase_c_3"/>
    <property type="match status" value="1"/>
</dbReference>
<evidence type="ECO:0000256" key="3">
    <source>
        <dbReference type="ARBA" id="ARBA00022763"/>
    </source>
</evidence>
<dbReference type="GO" id="GO:0032389">
    <property type="term" value="C:MutLalpha complex"/>
    <property type="evidence" value="ECO:0007669"/>
    <property type="project" value="TreeGrafter"/>
</dbReference>
<dbReference type="PROSITE" id="PS00058">
    <property type="entry name" value="DNA_MISMATCH_REPAIR_1"/>
    <property type="match status" value="1"/>
</dbReference>
<reference evidence="8" key="1">
    <citation type="submission" date="2025-08" db="UniProtKB">
        <authorList>
            <consortium name="RefSeq"/>
        </authorList>
    </citation>
    <scope>IDENTIFICATION</scope>
    <source>
        <strain evidence="8">Airmid</strain>
    </source>
</reference>
<dbReference type="InterPro" id="IPR032189">
    <property type="entry name" value="Mlh1_C"/>
</dbReference>